<dbReference type="AlphaFoldDB" id="A0A6A3HYW3"/>
<feature type="region of interest" description="Disordered" evidence="1">
    <location>
        <begin position="268"/>
        <end position="288"/>
    </location>
</feature>
<dbReference type="Proteomes" id="UP000460718">
    <property type="component" value="Unassembled WGS sequence"/>
</dbReference>
<comment type="caution">
    <text evidence="2">The sequence shown here is derived from an EMBL/GenBank/DDBJ whole genome shotgun (WGS) entry which is preliminary data.</text>
</comment>
<feature type="compositionally biased region" description="Basic and acidic residues" evidence="1">
    <location>
        <begin position="115"/>
        <end position="139"/>
    </location>
</feature>
<gene>
    <name evidence="2" type="ORF">PF011_g25278</name>
</gene>
<evidence type="ECO:0000256" key="1">
    <source>
        <dbReference type="SAM" id="MobiDB-lite"/>
    </source>
</evidence>
<sequence>MSSGIDSCSSKSGTCAFCGEHLSNTSSPIPVTYDAPSDEGRGTFSKLKPLRWRFLTNKAPRTKFMCSACAEKRQKPQVIDQRPLNLDSSWSSSFETPQQREERNYKHRTVSDQALRLEHLHEPRDSKAQQQKREKLQAEQRRRLETLHEPLHVQEVDPNHRAAEIKARTSVPKQQASVESTTRPRKSSSGRSEPRGSEKKGQRLSSTADILGMSRSLELPPNYFGMSSSSPNAAPEAERDRRRRQRRRSASYAHMLLRMRRHYDAVQVNGTNGHPATAPPRRIRPERRASVRNVKGALVKEDLIKEDDPTNASFAIDLDYLGAYKDAR</sequence>
<name>A0A6A3HYW3_9STRA</name>
<proteinExistence type="predicted"/>
<evidence type="ECO:0000313" key="3">
    <source>
        <dbReference type="Proteomes" id="UP000460718"/>
    </source>
</evidence>
<reference evidence="2 3" key="1">
    <citation type="submission" date="2018-09" db="EMBL/GenBank/DDBJ databases">
        <title>Genomic investigation of the strawberry pathogen Phytophthora fragariae indicates pathogenicity is determined by transcriptional variation in three key races.</title>
        <authorList>
            <person name="Adams T.M."/>
            <person name="Armitage A.D."/>
            <person name="Sobczyk M.K."/>
            <person name="Bates H.J."/>
            <person name="Dunwell J.M."/>
            <person name="Nellist C.F."/>
            <person name="Harrison R.J."/>
        </authorList>
    </citation>
    <scope>NUCLEOTIDE SEQUENCE [LARGE SCALE GENOMIC DNA]</scope>
    <source>
        <strain evidence="2 3">SCRP245</strain>
    </source>
</reference>
<feature type="compositionally biased region" description="Basic and acidic residues" evidence="1">
    <location>
        <begin position="192"/>
        <end position="201"/>
    </location>
</feature>
<feature type="compositionally biased region" description="Polar residues" evidence="1">
    <location>
        <begin position="86"/>
        <end position="97"/>
    </location>
</feature>
<feature type="region of interest" description="Disordered" evidence="1">
    <location>
        <begin position="76"/>
        <end position="139"/>
    </location>
</feature>
<accession>A0A6A3HYW3</accession>
<protein>
    <submittedName>
        <fullName evidence="2">Uncharacterized protein</fullName>
    </submittedName>
</protein>
<feature type="compositionally biased region" description="Polar residues" evidence="1">
    <location>
        <begin position="171"/>
        <end position="181"/>
    </location>
</feature>
<organism evidence="2 3">
    <name type="scientific">Phytophthora fragariae</name>
    <dbReference type="NCBI Taxonomy" id="53985"/>
    <lineage>
        <taxon>Eukaryota</taxon>
        <taxon>Sar</taxon>
        <taxon>Stramenopiles</taxon>
        <taxon>Oomycota</taxon>
        <taxon>Peronosporomycetes</taxon>
        <taxon>Peronosporales</taxon>
        <taxon>Peronosporaceae</taxon>
        <taxon>Phytophthora</taxon>
    </lineage>
</organism>
<dbReference type="EMBL" id="QXFW01003049">
    <property type="protein sequence ID" value="KAE8973384.1"/>
    <property type="molecule type" value="Genomic_DNA"/>
</dbReference>
<evidence type="ECO:0000313" key="2">
    <source>
        <dbReference type="EMBL" id="KAE8973384.1"/>
    </source>
</evidence>
<feature type="region of interest" description="Disordered" evidence="1">
    <location>
        <begin position="165"/>
        <end position="248"/>
    </location>
</feature>